<gene>
    <name evidence="1" type="ORF">BRPE64_CCDS02560</name>
</gene>
<dbReference type="HOGENOM" id="CLU_3023149_0_0_4"/>
<dbReference type="STRING" id="758793.BRPE64_CCDS02560"/>
<accession>R4WP52</accession>
<dbReference type="KEGG" id="buo:BRPE64_CCDS02560"/>
<organism evidence="1 2">
    <name type="scientific">Caballeronia insecticola</name>
    <dbReference type="NCBI Taxonomy" id="758793"/>
    <lineage>
        <taxon>Bacteria</taxon>
        <taxon>Pseudomonadati</taxon>
        <taxon>Pseudomonadota</taxon>
        <taxon>Betaproteobacteria</taxon>
        <taxon>Burkholderiales</taxon>
        <taxon>Burkholderiaceae</taxon>
        <taxon>Caballeronia</taxon>
    </lineage>
</organism>
<protein>
    <submittedName>
        <fullName evidence="1">Uncharacterized protein</fullName>
    </submittedName>
</protein>
<keyword evidence="2" id="KW-1185">Reference proteome</keyword>
<dbReference type="EMBL" id="AP013060">
    <property type="protein sequence ID" value="BAN26339.1"/>
    <property type="molecule type" value="Genomic_DNA"/>
</dbReference>
<proteinExistence type="predicted"/>
<dbReference type="Proteomes" id="UP000013966">
    <property type="component" value="Chromosome 3"/>
</dbReference>
<dbReference type="PATRIC" id="fig|758793.3.peg.4579"/>
<reference evidence="1 2" key="1">
    <citation type="journal article" date="2013" name="Genome Announc.">
        <title>Complete Genome Sequence of Burkholderia sp. Strain RPE64, Bacterial Symbiont of the Bean Bug Riptortus pedestris.</title>
        <authorList>
            <person name="Shibata T.F."/>
            <person name="Maeda T."/>
            <person name="Nikoh N."/>
            <person name="Yamaguchi K."/>
            <person name="Oshima K."/>
            <person name="Hattori M."/>
            <person name="Nishiyama T."/>
            <person name="Hasebe M."/>
            <person name="Fukatsu T."/>
            <person name="Kikuchi Y."/>
            <person name="Shigenobu S."/>
        </authorList>
    </citation>
    <scope>NUCLEOTIDE SEQUENCE [LARGE SCALE GENOMIC DNA]</scope>
</reference>
<name>R4WP52_9BURK</name>
<sequence>MFKVLQTRHSEWKIDMDIIDMARASGLTVVLDGRIGRDSMSCHVSPAPKFVREHA</sequence>
<dbReference type="AlphaFoldDB" id="R4WP52"/>
<evidence type="ECO:0000313" key="2">
    <source>
        <dbReference type="Proteomes" id="UP000013966"/>
    </source>
</evidence>
<reference evidence="1 2" key="2">
    <citation type="journal article" date="2018" name="Int. J. Syst. Evol. Microbiol.">
        <title>Burkholderia insecticola sp. nov., a gut symbiotic bacterium of the bean bug Riptortus pedestris.</title>
        <authorList>
            <person name="Takeshita K."/>
            <person name="Tamaki H."/>
            <person name="Ohbayashi T."/>
            <person name="Meng X.-Y."/>
            <person name="Sone T."/>
            <person name="Mitani Y."/>
            <person name="Peeters C."/>
            <person name="Kikuchi Y."/>
            <person name="Vandamme P."/>
        </authorList>
    </citation>
    <scope>NUCLEOTIDE SEQUENCE [LARGE SCALE GENOMIC DNA]</scope>
    <source>
        <strain evidence="1">RPE64</strain>
    </source>
</reference>
<evidence type="ECO:0000313" key="1">
    <source>
        <dbReference type="EMBL" id="BAN26339.1"/>
    </source>
</evidence>